<accession>A0A1X2GQC8</accession>
<dbReference type="OrthoDB" id="406544at2759"/>
<dbReference type="Proteomes" id="UP000242146">
    <property type="component" value="Unassembled WGS sequence"/>
</dbReference>
<dbReference type="PROSITE" id="PS51891">
    <property type="entry name" value="CENP_V_GFA"/>
    <property type="match status" value="1"/>
</dbReference>
<name>A0A1X2GQC8_9FUNG</name>
<keyword evidence="3" id="KW-0862">Zinc</keyword>
<dbReference type="Pfam" id="PF04828">
    <property type="entry name" value="GFA"/>
    <property type="match status" value="1"/>
</dbReference>
<dbReference type="GO" id="GO:0046872">
    <property type="term" value="F:metal ion binding"/>
    <property type="evidence" value="ECO:0007669"/>
    <property type="project" value="UniProtKB-KW"/>
</dbReference>
<reference evidence="6 7" key="1">
    <citation type="submission" date="2016-07" db="EMBL/GenBank/DDBJ databases">
        <title>Pervasive Adenine N6-methylation of Active Genes in Fungi.</title>
        <authorList>
            <consortium name="DOE Joint Genome Institute"/>
            <person name="Mondo S.J."/>
            <person name="Dannebaum R.O."/>
            <person name="Kuo R.C."/>
            <person name="Labutti K."/>
            <person name="Haridas S."/>
            <person name="Kuo A."/>
            <person name="Salamov A."/>
            <person name="Ahrendt S.R."/>
            <person name="Lipzen A."/>
            <person name="Sullivan W."/>
            <person name="Andreopoulos W.B."/>
            <person name="Clum A."/>
            <person name="Lindquist E."/>
            <person name="Daum C."/>
            <person name="Ramamoorthy G.K."/>
            <person name="Gryganskyi A."/>
            <person name="Culley D."/>
            <person name="Magnuson J.K."/>
            <person name="James T.Y."/>
            <person name="O'Malley M.A."/>
            <person name="Stajich J.E."/>
            <person name="Spatafora J.W."/>
            <person name="Visel A."/>
            <person name="Grigoriev I.V."/>
        </authorList>
    </citation>
    <scope>NUCLEOTIDE SEQUENCE [LARGE SCALE GENOMIC DNA]</scope>
    <source>
        <strain evidence="6 7">NRRL 3301</strain>
    </source>
</reference>
<evidence type="ECO:0000256" key="3">
    <source>
        <dbReference type="ARBA" id="ARBA00022833"/>
    </source>
</evidence>
<keyword evidence="2" id="KW-0479">Metal-binding</keyword>
<evidence type="ECO:0000256" key="2">
    <source>
        <dbReference type="ARBA" id="ARBA00022723"/>
    </source>
</evidence>
<dbReference type="PANTHER" id="PTHR33337">
    <property type="entry name" value="GFA DOMAIN-CONTAINING PROTEIN"/>
    <property type="match status" value="1"/>
</dbReference>
<evidence type="ECO:0000259" key="5">
    <source>
        <dbReference type="PROSITE" id="PS51891"/>
    </source>
</evidence>
<comment type="similarity">
    <text evidence="1">Belongs to the Gfa family.</text>
</comment>
<evidence type="ECO:0000313" key="7">
    <source>
        <dbReference type="Proteomes" id="UP000242146"/>
    </source>
</evidence>
<feature type="domain" description="CENP-V/GFA" evidence="5">
    <location>
        <begin position="3"/>
        <end position="118"/>
    </location>
</feature>
<dbReference type="STRING" id="101127.A0A1X2GQC8"/>
<dbReference type="AlphaFoldDB" id="A0A1X2GQC8"/>
<organism evidence="6 7">
    <name type="scientific">Hesseltinella vesiculosa</name>
    <dbReference type="NCBI Taxonomy" id="101127"/>
    <lineage>
        <taxon>Eukaryota</taxon>
        <taxon>Fungi</taxon>
        <taxon>Fungi incertae sedis</taxon>
        <taxon>Mucoromycota</taxon>
        <taxon>Mucoromycotina</taxon>
        <taxon>Mucoromycetes</taxon>
        <taxon>Mucorales</taxon>
        <taxon>Cunninghamellaceae</taxon>
        <taxon>Hesseltinella</taxon>
    </lineage>
</organism>
<dbReference type="InterPro" id="IPR011057">
    <property type="entry name" value="Mss4-like_sf"/>
</dbReference>
<dbReference type="EMBL" id="MCGT01000006">
    <property type="protein sequence ID" value="ORX58942.1"/>
    <property type="molecule type" value="Genomic_DNA"/>
</dbReference>
<gene>
    <name evidence="6" type="ORF">DM01DRAFT_1405545</name>
</gene>
<evidence type="ECO:0000256" key="1">
    <source>
        <dbReference type="ARBA" id="ARBA00005495"/>
    </source>
</evidence>
<keyword evidence="4" id="KW-0456">Lyase</keyword>
<evidence type="ECO:0000256" key="4">
    <source>
        <dbReference type="ARBA" id="ARBA00023239"/>
    </source>
</evidence>
<keyword evidence="7" id="KW-1185">Reference proteome</keyword>
<protein>
    <recommendedName>
        <fullName evidence="5">CENP-V/GFA domain-containing protein</fullName>
    </recommendedName>
</protein>
<dbReference type="PANTHER" id="PTHR33337:SF44">
    <property type="entry name" value="DUF636 DOMAIN PROTEIN (AFU_ORTHOLOGUE AFUA_1G09754)"/>
    <property type="match status" value="1"/>
</dbReference>
<dbReference type="Gene3D" id="3.90.1590.10">
    <property type="entry name" value="glutathione-dependent formaldehyde- activating enzyme (gfa)"/>
    <property type="match status" value="1"/>
</dbReference>
<comment type="caution">
    <text evidence="6">The sequence shown here is derived from an EMBL/GenBank/DDBJ whole genome shotgun (WGS) entry which is preliminary data.</text>
</comment>
<dbReference type="SUPFAM" id="SSF51316">
    <property type="entry name" value="Mss4-like"/>
    <property type="match status" value="1"/>
</dbReference>
<proteinExistence type="inferred from homology"/>
<dbReference type="InterPro" id="IPR006913">
    <property type="entry name" value="CENP-V/GFA"/>
</dbReference>
<evidence type="ECO:0000313" key="6">
    <source>
        <dbReference type="EMBL" id="ORX58942.1"/>
    </source>
</evidence>
<sequence length="162" mass="18189">MELQGSCHCGKTGFTVISHTPCPVAHCFCSICRKTDGGSGSAINIMGDYNTLKVRGKDFIKEYRAIRDPDTGELCGNMRYFCGECGCHLYAYCEEYKDNVYPLASAIDTPLPKVDPVEEAVYLMNDYRADWVNIPTGAKHVFGQYPDGSLHDWHVENNRYID</sequence>
<dbReference type="GO" id="GO:0016846">
    <property type="term" value="F:carbon-sulfur lyase activity"/>
    <property type="evidence" value="ECO:0007669"/>
    <property type="project" value="InterPro"/>
</dbReference>